<accession>A0A4P7BJ48</accession>
<dbReference type="EMBL" id="CP038026">
    <property type="protein sequence ID" value="QBQ37685.1"/>
    <property type="molecule type" value="Genomic_DNA"/>
</dbReference>
<keyword evidence="1" id="KW-0472">Membrane</keyword>
<evidence type="ECO:0008006" key="6">
    <source>
        <dbReference type="Google" id="ProtNLM"/>
    </source>
</evidence>
<feature type="transmembrane region" description="Helical" evidence="1">
    <location>
        <begin position="22"/>
        <end position="44"/>
    </location>
</feature>
<dbReference type="RefSeq" id="WP_134386167.1">
    <property type="nucleotide sequence ID" value="NZ_BMWW01000004.1"/>
</dbReference>
<keyword evidence="1" id="KW-0812">Transmembrane</keyword>
<keyword evidence="4" id="KW-1185">Reference proteome</keyword>
<dbReference type="AlphaFoldDB" id="A0A4P7BJ48"/>
<name>A0A4P7BJ48_9BURK</name>
<proteinExistence type="predicted"/>
<dbReference type="OrthoDB" id="9814807at2"/>
<evidence type="ECO:0000313" key="2">
    <source>
        <dbReference type="EMBL" id="GGY92312.1"/>
    </source>
</evidence>
<sequence length="101" mass="11583">MFFIVFGVIALRRTGALGRRRWPMLGALTYPLYLIHQTVGYLLITEFYPTVNTHVLFWGTVGLSLLAAYLISRYLERPLAAALRSLLEMGRRAVGRLHFRT</sequence>
<gene>
    <name evidence="3" type="ORF">E1742_17015</name>
    <name evidence="2" type="ORF">GCM10007388_27040</name>
</gene>
<dbReference type="Proteomes" id="UP000619512">
    <property type="component" value="Unassembled WGS sequence"/>
</dbReference>
<evidence type="ECO:0000313" key="5">
    <source>
        <dbReference type="Proteomes" id="UP000619512"/>
    </source>
</evidence>
<dbReference type="EMBL" id="BMWW01000004">
    <property type="protein sequence ID" value="GGY92312.1"/>
    <property type="molecule type" value="Genomic_DNA"/>
</dbReference>
<dbReference type="Proteomes" id="UP000294359">
    <property type="component" value="Chromosome"/>
</dbReference>
<reference evidence="2" key="3">
    <citation type="submission" date="2022-12" db="EMBL/GenBank/DDBJ databases">
        <authorList>
            <person name="Sun Q."/>
            <person name="Kim S."/>
        </authorList>
    </citation>
    <scope>NUCLEOTIDE SEQUENCE</scope>
    <source>
        <strain evidence="2">KCTC 12344</strain>
    </source>
</reference>
<protein>
    <recommendedName>
        <fullName evidence="6">Acyltransferase family protein</fullName>
    </recommendedName>
</protein>
<evidence type="ECO:0000256" key="1">
    <source>
        <dbReference type="SAM" id="Phobius"/>
    </source>
</evidence>
<reference evidence="2" key="1">
    <citation type="journal article" date="2014" name="Int. J. Syst. Evol. Microbiol.">
        <title>Complete genome sequence of Corynebacterium casei LMG S-19264T (=DSM 44701T), isolated from a smear-ripened cheese.</title>
        <authorList>
            <consortium name="US DOE Joint Genome Institute (JGI-PGF)"/>
            <person name="Walter F."/>
            <person name="Albersmeier A."/>
            <person name="Kalinowski J."/>
            <person name="Ruckert C."/>
        </authorList>
    </citation>
    <scope>NUCLEOTIDE SEQUENCE</scope>
    <source>
        <strain evidence="2">KCTC 12344</strain>
    </source>
</reference>
<evidence type="ECO:0000313" key="4">
    <source>
        <dbReference type="Proteomes" id="UP000294359"/>
    </source>
</evidence>
<keyword evidence="1" id="KW-1133">Transmembrane helix</keyword>
<evidence type="ECO:0000313" key="3">
    <source>
        <dbReference type="EMBL" id="QBQ37685.1"/>
    </source>
</evidence>
<organism evidence="2 5">
    <name type="scientific">Pseudoduganella plicata</name>
    <dbReference type="NCBI Taxonomy" id="321984"/>
    <lineage>
        <taxon>Bacteria</taxon>
        <taxon>Pseudomonadati</taxon>
        <taxon>Pseudomonadota</taxon>
        <taxon>Betaproteobacteria</taxon>
        <taxon>Burkholderiales</taxon>
        <taxon>Oxalobacteraceae</taxon>
        <taxon>Telluria group</taxon>
        <taxon>Pseudoduganella</taxon>
    </lineage>
</organism>
<feature type="transmembrane region" description="Helical" evidence="1">
    <location>
        <begin position="56"/>
        <end position="75"/>
    </location>
</feature>
<reference evidence="3 4" key="2">
    <citation type="submission" date="2019-03" db="EMBL/GenBank/DDBJ databases">
        <title>Draft Genome Sequences of Six Type Strains of the Genus Massilia.</title>
        <authorList>
            <person name="Miess H."/>
            <person name="Frediansyhah A."/>
            <person name="Gross H."/>
        </authorList>
    </citation>
    <scope>NUCLEOTIDE SEQUENCE [LARGE SCALE GENOMIC DNA]</scope>
    <source>
        <strain evidence="3 4">DSM 17505</strain>
    </source>
</reference>